<dbReference type="InterPro" id="IPR050425">
    <property type="entry name" value="NAD(P)_dehydrat-like"/>
</dbReference>
<organism evidence="4 5">
    <name type="scientific">Striga hermonthica</name>
    <name type="common">Purple witchweed</name>
    <name type="synonym">Buchnera hermonthica</name>
    <dbReference type="NCBI Taxonomy" id="68872"/>
    <lineage>
        <taxon>Eukaryota</taxon>
        <taxon>Viridiplantae</taxon>
        <taxon>Streptophyta</taxon>
        <taxon>Embryophyta</taxon>
        <taxon>Tracheophyta</taxon>
        <taxon>Spermatophyta</taxon>
        <taxon>Magnoliopsida</taxon>
        <taxon>eudicotyledons</taxon>
        <taxon>Gunneridae</taxon>
        <taxon>Pentapetalae</taxon>
        <taxon>asterids</taxon>
        <taxon>lamiids</taxon>
        <taxon>Lamiales</taxon>
        <taxon>Orobanchaceae</taxon>
        <taxon>Buchnereae</taxon>
        <taxon>Striga</taxon>
    </lineage>
</organism>
<protein>
    <submittedName>
        <fullName evidence="4">NAD(P)-binding Rossmann-fold superfamily protein</fullName>
    </submittedName>
</protein>
<dbReference type="SUPFAM" id="SSF51735">
    <property type="entry name" value="NAD(P)-binding Rossmann-fold domains"/>
    <property type="match status" value="1"/>
</dbReference>
<evidence type="ECO:0000256" key="2">
    <source>
        <dbReference type="ARBA" id="ARBA00023002"/>
    </source>
</evidence>
<dbReference type="PANTHER" id="PTHR10366">
    <property type="entry name" value="NAD DEPENDENT EPIMERASE/DEHYDRATASE"/>
    <property type="match status" value="1"/>
</dbReference>
<keyword evidence="1" id="KW-0521">NADP</keyword>
<dbReference type="InterPro" id="IPR001509">
    <property type="entry name" value="Epimerase_deHydtase"/>
</dbReference>
<gene>
    <name evidence="4" type="ORF">SHERM_28617</name>
</gene>
<dbReference type="Pfam" id="PF01370">
    <property type="entry name" value="Epimerase"/>
    <property type="match status" value="1"/>
</dbReference>
<name>A0A9N7NMT1_STRHE</name>
<dbReference type="OrthoDB" id="907104at2759"/>
<evidence type="ECO:0000313" key="4">
    <source>
        <dbReference type="EMBL" id="CAA0833354.1"/>
    </source>
</evidence>
<dbReference type="Gene3D" id="3.40.50.720">
    <property type="entry name" value="NAD(P)-binding Rossmann-like Domain"/>
    <property type="match status" value="2"/>
</dbReference>
<keyword evidence="5" id="KW-1185">Reference proteome</keyword>
<dbReference type="EMBL" id="CACSLK010027839">
    <property type="protein sequence ID" value="CAA0833354.1"/>
    <property type="molecule type" value="Genomic_DNA"/>
</dbReference>
<evidence type="ECO:0000259" key="3">
    <source>
        <dbReference type="Pfam" id="PF01370"/>
    </source>
</evidence>
<proteinExistence type="predicted"/>
<evidence type="ECO:0000256" key="1">
    <source>
        <dbReference type="ARBA" id="ARBA00022857"/>
    </source>
</evidence>
<dbReference type="InterPro" id="IPR036291">
    <property type="entry name" value="NAD(P)-bd_dom_sf"/>
</dbReference>
<comment type="caution">
    <text evidence="4">The sequence shown here is derived from an EMBL/GenBank/DDBJ whole genome shotgun (WGS) entry which is preliminary data.</text>
</comment>
<keyword evidence="2" id="KW-0560">Oxidoreductase</keyword>
<dbReference type="Proteomes" id="UP001153555">
    <property type="component" value="Unassembled WGS sequence"/>
</dbReference>
<feature type="domain" description="NAD-dependent epimerase/dehydratase" evidence="3">
    <location>
        <begin position="27"/>
        <end position="212"/>
    </location>
</feature>
<dbReference type="AlphaFoldDB" id="A0A9N7NMT1"/>
<dbReference type="PANTHER" id="PTHR10366:SF849">
    <property type="entry name" value="NAD-DEPENDENT EPIMERASE_DEHYDRATASE DOMAIN-CONTAINING PROTEIN"/>
    <property type="match status" value="1"/>
</dbReference>
<evidence type="ECO:0000313" key="5">
    <source>
        <dbReference type="Proteomes" id="UP001153555"/>
    </source>
</evidence>
<sequence>MQFKFSVSYTHTGDSKRVQHLLALEGAHERLHLFEADLLEEGSFDSVVDGCEGVFHTASPVFFKVVDPQVYYLNYFFLHIFTIEFFPKAESKSLSTHAELSRKIVVICISGSIYSKQYHQANVEYYALSKTLAEKTTWKFAEENGIDVVTLHPGYVIGPLLQPTLNFSSEALLDLIKEGKPLWPNGVYRYVDVRDVALAHVLAFENSSAQGRYLLVGSVTYSFEAIDILNRIFPTLSCPPTSTEDRPAKPPYRVSQEKAKSLGLDFMPLEVSLKDTVESFKQKNFLS</sequence>
<accession>A0A9N7NMT1</accession>
<dbReference type="GO" id="GO:0016616">
    <property type="term" value="F:oxidoreductase activity, acting on the CH-OH group of donors, NAD or NADP as acceptor"/>
    <property type="evidence" value="ECO:0007669"/>
    <property type="project" value="TreeGrafter"/>
</dbReference>
<reference evidence="4" key="1">
    <citation type="submission" date="2019-12" db="EMBL/GenBank/DDBJ databases">
        <authorList>
            <person name="Scholes J."/>
        </authorList>
    </citation>
    <scope>NUCLEOTIDE SEQUENCE</scope>
</reference>